<sequence length="125" mass="14447">MLKALGERSYEIKADLLKWLEDVVLLPHPPEMERQDWRLDLAVKEEECRKAVDNENEVSGKKSSKVKKEVNEQVIGILQEASGKSMERVDFSGRQLRMLPKAFGKIHSLIMLNLSNNKLNIRLEF</sequence>
<evidence type="ECO:0000313" key="1">
    <source>
        <dbReference type="EMBL" id="PHT65835.1"/>
    </source>
</evidence>
<evidence type="ECO:0000313" key="2">
    <source>
        <dbReference type="Proteomes" id="UP000222542"/>
    </source>
</evidence>
<organism evidence="1 2">
    <name type="scientific">Capsicum annuum</name>
    <name type="common">Capsicum pepper</name>
    <dbReference type="NCBI Taxonomy" id="4072"/>
    <lineage>
        <taxon>Eukaryota</taxon>
        <taxon>Viridiplantae</taxon>
        <taxon>Streptophyta</taxon>
        <taxon>Embryophyta</taxon>
        <taxon>Tracheophyta</taxon>
        <taxon>Spermatophyta</taxon>
        <taxon>Magnoliopsida</taxon>
        <taxon>eudicotyledons</taxon>
        <taxon>Gunneridae</taxon>
        <taxon>Pentapetalae</taxon>
        <taxon>asterids</taxon>
        <taxon>lamiids</taxon>
        <taxon>Solanales</taxon>
        <taxon>Solanaceae</taxon>
        <taxon>Solanoideae</taxon>
        <taxon>Capsiceae</taxon>
        <taxon>Capsicum</taxon>
    </lineage>
</organism>
<protein>
    <submittedName>
        <fullName evidence="1">Uncharacterized protein</fullName>
    </submittedName>
</protein>
<dbReference type="InterPro" id="IPR032675">
    <property type="entry name" value="LRR_dom_sf"/>
</dbReference>
<name>A0A2G2Y7U5_CAPAN</name>
<dbReference type="Proteomes" id="UP000222542">
    <property type="component" value="Unassembled WGS sequence"/>
</dbReference>
<dbReference type="Gramene" id="PHT65835">
    <property type="protein sequence ID" value="PHT65835"/>
    <property type="gene ID" value="T459_30260"/>
</dbReference>
<dbReference type="STRING" id="4072.A0A2G2Y7U5"/>
<keyword evidence="2" id="KW-1185">Reference proteome</keyword>
<dbReference type="SMR" id="A0A2G2Y7U5"/>
<accession>A0A2G2Y7U5</accession>
<dbReference type="EMBL" id="AYRZ02000012">
    <property type="protein sequence ID" value="PHT65835.1"/>
    <property type="molecule type" value="Genomic_DNA"/>
</dbReference>
<reference evidence="1 2" key="1">
    <citation type="journal article" date="2014" name="Nat. Genet.">
        <title>Genome sequence of the hot pepper provides insights into the evolution of pungency in Capsicum species.</title>
        <authorList>
            <person name="Kim S."/>
            <person name="Park M."/>
            <person name="Yeom S.I."/>
            <person name="Kim Y.M."/>
            <person name="Lee J.M."/>
            <person name="Lee H.A."/>
            <person name="Seo E."/>
            <person name="Choi J."/>
            <person name="Cheong K."/>
            <person name="Kim K.T."/>
            <person name="Jung K."/>
            <person name="Lee G.W."/>
            <person name="Oh S.K."/>
            <person name="Bae C."/>
            <person name="Kim S.B."/>
            <person name="Lee H.Y."/>
            <person name="Kim S.Y."/>
            <person name="Kim M.S."/>
            <person name="Kang B.C."/>
            <person name="Jo Y.D."/>
            <person name="Yang H.B."/>
            <person name="Jeong H.J."/>
            <person name="Kang W.H."/>
            <person name="Kwon J.K."/>
            <person name="Shin C."/>
            <person name="Lim J.Y."/>
            <person name="Park J.H."/>
            <person name="Huh J.H."/>
            <person name="Kim J.S."/>
            <person name="Kim B.D."/>
            <person name="Cohen O."/>
            <person name="Paran I."/>
            <person name="Suh M.C."/>
            <person name="Lee S.B."/>
            <person name="Kim Y.K."/>
            <person name="Shin Y."/>
            <person name="Noh S.J."/>
            <person name="Park J."/>
            <person name="Seo Y.S."/>
            <person name="Kwon S.Y."/>
            <person name="Kim H.A."/>
            <person name="Park J.M."/>
            <person name="Kim H.J."/>
            <person name="Choi S.B."/>
            <person name="Bosland P.W."/>
            <person name="Reeves G."/>
            <person name="Jo S.H."/>
            <person name="Lee B.W."/>
            <person name="Cho H.T."/>
            <person name="Choi H.S."/>
            <person name="Lee M.S."/>
            <person name="Yu Y."/>
            <person name="Do Choi Y."/>
            <person name="Park B.S."/>
            <person name="van Deynze A."/>
            <person name="Ashrafi H."/>
            <person name="Hill T."/>
            <person name="Kim W.T."/>
            <person name="Pai H.S."/>
            <person name="Ahn H.K."/>
            <person name="Yeam I."/>
            <person name="Giovannoni J.J."/>
            <person name="Rose J.K."/>
            <person name="Sorensen I."/>
            <person name="Lee S.J."/>
            <person name="Kim R.W."/>
            <person name="Choi I.Y."/>
            <person name="Choi B.S."/>
            <person name="Lim J.S."/>
            <person name="Lee Y.H."/>
            <person name="Choi D."/>
        </authorList>
    </citation>
    <scope>NUCLEOTIDE SEQUENCE [LARGE SCALE GENOMIC DNA]</scope>
    <source>
        <strain evidence="2">cv. CM334</strain>
    </source>
</reference>
<comment type="caution">
    <text evidence="1">The sequence shown here is derived from an EMBL/GenBank/DDBJ whole genome shotgun (WGS) entry which is preliminary data.</text>
</comment>
<dbReference type="Gene3D" id="3.80.10.10">
    <property type="entry name" value="Ribonuclease Inhibitor"/>
    <property type="match status" value="1"/>
</dbReference>
<proteinExistence type="predicted"/>
<reference evidence="1 2" key="2">
    <citation type="journal article" date="2017" name="Genome Biol.">
        <title>New reference genome sequences of hot pepper reveal the massive evolution of plant disease-resistance genes by retroduplication.</title>
        <authorList>
            <person name="Kim S."/>
            <person name="Park J."/>
            <person name="Yeom S.I."/>
            <person name="Kim Y.M."/>
            <person name="Seo E."/>
            <person name="Kim K.T."/>
            <person name="Kim M.S."/>
            <person name="Lee J.M."/>
            <person name="Cheong K."/>
            <person name="Shin H.S."/>
            <person name="Kim S.B."/>
            <person name="Han K."/>
            <person name="Lee J."/>
            <person name="Park M."/>
            <person name="Lee H.A."/>
            <person name="Lee H.Y."/>
            <person name="Lee Y."/>
            <person name="Oh S."/>
            <person name="Lee J.H."/>
            <person name="Choi E."/>
            <person name="Choi E."/>
            <person name="Lee S.E."/>
            <person name="Jeon J."/>
            <person name="Kim H."/>
            <person name="Choi G."/>
            <person name="Song H."/>
            <person name="Lee J."/>
            <person name="Lee S.C."/>
            <person name="Kwon J.K."/>
            <person name="Lee H.Y."/>
            <person name="Koo N."/>
            <person name="Hong Y."/>
            <person name="Kim R.W."/>
            <person name="Kang W.H."/>
            <person name="Huh J.H."/>
            <person name="Kang B.C."/>
            <person name="Yang T.J."/>
            <person name="Lee Y.H."/>
            <person name="Bennetzen J.L."/>
            <person name="Choi D."/>
        </authorList>
    </citation>
    <scope>NUCLEOTIDE SEQUENCE [LARGE SCALE GENOMIC DNA]</scope>
    <source>
        <strain evidence="2">cv. CM334</strain>
    </source>
</reference>
<dbReference type="AlphaFoldDB" id="A0A2G2Y7U5"/>
<gene>
    <name evidence="1" type="ORF">T459_30260</name>
</gene>